<feature type="region of interest" description="Disordered" evidence="2">
    <location>
        <begin position="436"/>
        <end position="518"/>
    </location>
</feature>
<dbReference type="InterPro" id="IPR036396">
    <property type="entry name" value="Cyt_P450_sf"/>
</dbReference>
<feature type="compositionally biased region" description="Basic residues" evidence="2">
    <location>
        <begin position="509"/>
        <end position="518"/>
    </location>
</feature>
<dbReference type="InterPro" id="IPR002397">
    <property type="entry name" value="Cyt_P450_B"/>
</dbReference>
<gene>
    <name evidence="3" type="ORF">JW592_05930</name>
</gene>
<evidence type="ECO:0000256" key="1">
    <source>
        <dbReference type="ARBA" id="ARBA00010617"/>
    </source>
</evidence>
<dbReference type="PANTHER" id="PTHR46696">
    <property type="entry name" value="P450, PUTATIVE (EUROFUNG)-RELATED"/>
    <property type="match status" value="1"/>
</dbReference>
<dbReference type="SUPFAM" id="SSF48264">
    <property type="entry name" value="Cytochrome P450"/>
    <property type="match status" value="1"/>
</dbReference>
<feature type="region of interest" description="Disordered" evidence="2">
    <location>
        <begin position="1"/>
        <end position="52"/>
    </location>
</feature>
<dbReference type="EMBL" id="JAFFZN010000004">
    <property type="protein sequence ID" value="MBO8185008.1"/>
    <property type="molecule type" value="Genomic_DNA"/>
</dbReference>
<evidence type="ECO:0000313" key="4">
    <source>
        <dbReference type="Proteomes" id="UP001518976"/>
    </source>
</evidence>
<dbReference type="PRINTS" id="PR00359">
    <property type="entry name" value="BP450"/>
</dbReference>
<dbReference type="Proteomes" id="UP001518976">
    <property type="component" value="Unassembled WGS sequence"/>
</dbReference>
<reference evidence="3 4" key="1">
    <citation type="submission" date="2021-02" db="EMBL/GenBank/DDBJ databases">
        <title>Streptomyces spirodelae sp. nov., isolated from duckweed.</title>
        <authorList>
            <person name="Saimee Y."/>
            <person name="Duangmal K."/>
        </authorList>
    </citation>
    <scope>NUCLEOTIDE SEQUENCE [LARGE SCALE GENOMIC DNA]</scope>
    <source>
        <strain evidence="3 4">DW4-2</strain>
    </source>
</reference>
<evidence type="ECO:0000256" key="2">
    <source>
        <dbReference type="SAM" id="MobiDB-lite"/>
    </source>
</evidence>
<organism evidence="3 4">
    <name type="scientific">Streptomyces spirodelae</name>
    <dbReference type="NCBI Taxonomy" id="2812904"/>
    <lineage>
        <taxon>Bacteria</taxon>
        <taxon>Bacillati</taxon>
        <taxon>Actinomycetota</taxon>
        <taxon>Actinomycetes</taxon>
        <taxon>Kitasatosporales</taxon>
        <taxon>Streptomycetaceae</taxon>
        <taxon>Streptomyces</taxon>
    </lineage>
</organism>
<keyword evidence="4" id="KW-1185">Reference proteome</keyword>
<evidence type="ECO:0000313" key="3">
    <source>
        <dbReference type="EMBL" id="MBO8185008.1"/>
    </source>
</evidence>
<sequence length="518" mass="56559">MNAQPPHSPDEPTGPQAASPPPSPGGEPVGAALSPPPGCPAHSGGAGGGSAELRRLFGPEAEADPMALYEKLRAEHGPVAPVLLPGDVRAWLVLGHREILEVARTPSLFSRDSRHWRAMREGRIGPDHPLAPVTMWQPLCVFADGVEHRRLRQALTDSLSRFESRGIRRYVIRFTHQLIDEFEDAGHADLVEQFAEQLPLRVVTQLFGMEEEYGPRLVQAAKDLIKGTETAVESNNFITETLQRLVDRKRVSPGHDVGSKLIEHPARLTDEEVREHLRLTLVAANEPTVNLIANTLRLLLTDRRFRATLAGGHTTLPDALEQVLWDEPPQTTTIGRWATGDTQLAGRQIKTGDLLVLGLAAGNRDPAVRPNLSVPLHGNRSHLAFAAGPHECPGRDLGRAIADTGIDTLLSRLPDIRLTVPKEELRRDNALMSQRLVSLPTSFTPPRRAGRPKAGENGPATRQPLPPPVSQPHTDTPHQKRLSVSTGPTGTVAGAQPPDKPNRASRWATVRRRVRNGR</sequence>
<comment type="caution">
    <text evidence="3">The sequence shown here is derived from an EMBL/GenBank/DDBJ whole genome shotgun (WGS) entry which is preliminary data.</text>
</comment>
<accession>A0ABS3WPG4</accession>
<dbReference type="Gene3D" id="1.10.630.10">
    <property type="entry name" value="Cytochrome P450"/>
    <property type="match status" value="1"/>
</dbReference>
<comment type="similarity">
    <text evidence="1">Belongs to the cytochrome P450 family.</text>
</comment>
<dbReference type="CDD" id="cd20623">
    <property type="entry name" value="CYP_unk"/>
    <property type="match status" value="1"/>
</dbReference>
<proteinExistence type="inferred from homology"/>
<name>A0ABS3WPG4_9ACTN</name>
<dbReference type="PANTHER" id="PTHR46696:SF1">
    <property type="entry name" value="CYTOCHROME P450 YJIB-RELATED"/>
    <property type="match status" value="1"/>
</dbReference>
<protein>
    <submittedName>
        <fullName evidence="3">Cytochrome P450</fullName>
    </submittedName>
</protein>